<dbReference type="Proteomes" id="UP000465112">
    <property type="component" value="Chromosome 21"/>
</dbReference>
<evidence type="ECO:0000313" key="3">
    <source>
        <dbReference type="Proteomes" id="UP000465112"/>
    </source>
</evidence>
<proteinExistence type="predicted"/>
<dbReference type="AlphaFoldDB" id="A0A6A5E146"/>
<keyword evidence="3" id="KW-1185">Reference proteome</keyword>
<name>A0A6A5E146_PERFL</name>
<organism evidence="2 3">
    <name type="scientific">Perca fluviatilis</name>
    <name type="common">European perch</name>
    <dbReference type="NCBI Taxonomy" id="8168"/>
    <lineage>
        <taxon>Eukaryota</taxon>
        <taxon>Metazoa</taxon>
        <taxon>Chordata</taxon>
        <taxon>Craniata</taxon>
        <taxon>Vertebrata</taxon>
        <taxon>Euteleostomi</taxon>
        <taxon>Actinopterygii</taxon>
        <taxon>Neopterygii</taxon>
        <taxon>Teleostei</taxon>
        <taxon>Neoteleostei</taxon>
        <taxon>Acanthomorphata</taxon>
        <taxon>Eupercaria</taxon>
        <taxon>Perciformes</taxon>
        <taxon>Percoidei</taxon>
        <taxon>Percidae</taxon>
        <taxon>Percinae</taxon>
        <taxon>Perca</taxon>
    </lineage>
</organism>
<comment type="caution">
    <text evidence="2">The sequence shown here is derived from an EMBL/GenBank/DDBJ whole genome shotgun (WGS) entry which is preliminary data.</text>
</comment>
<feature type="region of interest" description="Disordered" evidence="1">
    <location>
        <begin position="1"/>
        <end position="20"/>
    </location>
</feature>
<feature type="region of interest" description="Disordered" evidence="1">
    <location>
        <begin position="42"/>
        <end position="67"/>
    </location>
</feature>
<gene>
    <name evidence="2" type="ORF">PFLUV_G00244330</name>
</gene>
<sequence length="76" mass="8727">MRRMDDCRTRMTTSPAEERWSPFFQSAKAGVLCDFGTRRAAENGRQPANHLRQTQHHSRPLGHSQRPTCFQATITV</sequence>
<protein>
    <submittedName>
        <fullName evidence="2">Uncharacterized protein</fullName>
    </submittedName>
</protein>
<evidence type="ECO:0000313" key="2">
    <source>
        <dbReference type="EMBL" id="KAF1373960.1"/>
    </source>
</evidence>
<accession>A0A6A5E146</accession>
<evidence type="ECO:0000256" key="1">
    <source>
        <dbReference type="SAM" id="MobiDB-lite"/>
    </source>
</evidence>
<reference evidence="2 3" key="1">
    <citation type="submission" date="2019-06" db="EMBL/GenBank/DDBJ databases">
        <title>A chromosome-scale genome assembly of the European perch, Perca fluviatilis.</title>
        <authorList>
            <person name="Roques C."/>
            <person name="Zahm M."/>
            <person name="Cabau C."/>
            <person name="Klopp C."/>
            <person name="Bouchez O."/>
            <person name="Donnadieu C."/>
            <person name="Kuhl H."/>
            <person name="Gislard M."/>
            <person name="Guendouz S."/>
            <person name="Journot L."/>
            <person name="Haffray P."/>
            <person name="Bestin A."/>
            <person name="Morvezen R."/>
            <person name="Feron R."/>
            <person name="Wen M."/>
            <person name="Jouanno E."/>
            <person name="Herpin A."/>
            <person name="Schartl M."/>
            <person name="Postlethwait J."/>
            <person name="Schaerlinger B."/>
            <person name="Chardard D."/>
            <person name="Lecocq T."/>
            <person name="Poncet C."/>
            <person name="Jaffrelo L."/>
            <person name="Lampietro C."/>
            <person name="Guiguen Y."/>
        </authorList>
    </citation>
    <scope>NUCLEOTIDE SEQUENCE [LARGE SCALE GENOMIC DNA]</scope>
    <source>
        <tissue evidence="2">Blood</tissue>
    </source>
</reference>
<dbReference type="EMBL" id="VHII01000021">
    <property type="protein sequence ID" value="KAF1373960.1"/>
    <property type="molecule type" value="Genomic_DNA"/>
</dbReference>